<comment type="caution">
    <text evidence="1">The sequence shown here is derived from an EMBL/GenBank/DDBJ whole genome shotgun (WGS) entry which is preliminary data.</text>
</comment>
<protein>
    <submittedName>
        <fullName evidence="1">Uncharacterized protein</fullName>
    </submittedName>
</protein>
<accession>A0AC60P802</accession>
<sequence length="129" mass="14827">MRKEHIRTAAVIHRLRTHFIIIPVRRHNMRWEADPACQALQRRVLEKQTMTEAATRLFVTTVLKAELLSLVNIAEVERPDLEKCRVGAEAQQHGHVVLRLVEYHSDGNSAEDDSDYENDENKGCEALES</sequence>
<dbReference type="EMBL" id="JABSTQ010011053">
    <property type="protein sequence ID" value="KAG0415570.1"/>
    <property type="molecule type" value="Genomic_DNA"/>
</dbReference>
<dbReference type="Proteomes" id="UP000805193">
    <property type="component" value="Unassembled WGS sequence"/>
</dbReference>
<evidence type="ECO:0000313" key="2">
    <source>
        <dbReference type="Proteomes" id="UP000805193"/>
    </source>
</evidence>
<gene>
    <name evidence="1" type="ORF">HPB47_007260</name>
</gene>
<proteinExistence type="predicted"/>
<reference evidence="1 2" key="1">
    <citation type="journal article" date="2020" name="Cell">
        <title>Large-Scale Comparative Analyses of Tick Genomes Elucidate Their Genetic Diversity and Vector Capacities.</title>
        <authorList>
            <consortium name="Tick Genome and Microbiome Consortium (TIGMIC)"/>
            <person name="Jia N."/>
            <person name="Wang J."/>
            <person name="Shi W."/>
            <person name="Du L."/>
            <person name="Sun Y."/>
            <person name="Zhan W."/>
            <person name="Jiang J.F."/>
            <person name="Wang Q."/>
            <person name="Zhang B."/>
            <person name="Ji P."/>
            <person name="Bell-Sakyi L."/>
            <person name="Cui X.M."/>
            <person name="Yuan T.T."/>
            <person name="Jiang B.G."/>
            <person name="Yang W.F."/>
            <person name="Lam T.T."/>
            <person name="Chang Q.C."/>
            <person name="Ding S.J."/>
            <person name="Wang X.J."/>
            <person name="Zhu J.G."/>
            <person name="Ruan X.D."/>
            <person name="Zhao L."/>
            <person name="Wei J.T."/>
            <person name="Ye R.Z."/>
            <person name="Que T.C."/>
            <person name="Du C.H."/>
            <person name="Zhou Y.H."/>
            <person name="Cheng J.X."/>
            <person name="Dai P.F."/>
            <person name="Guo W.B."/>
            <person name="Han X.H."/>
            <person name="Huang E.J."/>
            <person name="Li L.F."/>
            <person name="Wei W."/>
            <person name="Gao Y.C."/>
            <person name="Liu J.Z."/>
            <person name="Shao H.Z."/>
            <person name="Wang X."/>
            <person name="Wang C.C."/>
            <person name="Yang T.C."/>
            <person name="Huo Q.B."/>
            <person name="Li W."/>
            <person name="Chen H.Y."/>
            <person name="Chen S.E."/>
            <person name="Zhou L.G."/>
            <person name="Ni X.B."/>
            <person name="Tian J.H."/>
            <person name="Sheng Y."/>
            <person name="Liu T."/>
            <person name="Pan Y.S."/>
            <person name="Xia L.Y."/>
            <person name="Li J."/>
            <person name="Zhao F."/>
            <person name="Cao W.C."/>
        </authorList>
    </citation>
    <scope>NUCLEOTIDE SEQUENCE [LARGE SCALE GENOMIC DNA]</scope>
    <source>
        <strain evidence="1">Iper-2018</strain>
    </source>
</reference>
<organism evidence="1 2">
    <name type="scientific">Ixodes persulcatus</name>
    <name type="common">Taiga tick</name>
    <dbReference type="NCBI Taxonomy" id="34615"/>
    <lineage>
        <taxon>Eukaryota</taxon>
        <taxon>Metazoa</taxon>
        <taxon>Ecdysozoa</taxon>
        <taxon>Arthropoda</taxon>
        <taxon>Chelicerata</taxon>
        <taxon>Arachnida</taxon>
        <taxon>Acari</taxon>
        <taxon>Parasitiformes</taxon>
        <taxon>Ixodida</taxon>
        <taxon>Ixodoidea</taxon>
        <taxon>Ixodidae</taxon>
        <taxon>Ixodinae</taxon>
        <taxon>Ixodes</taxon>
    </lineage>
</organism>
<keyword evidence="2" id="KW-1185">Reference proteome</keyword>
<evidence type="ECO:0000313" key="1">
    <source>
        <dbReference type="EMBL" id="KAG0415570.1"/>
    </source>
</evidence>
<name>A0AC60P802_IXOPE</name>